<dbReference type="AlphaFoldDB" id="A0A9W3K899"/>
<sequence length="49" mass="5177">MAGRRCGYGKAPCAGGRHIEEEVTRTFVACGVAVARFGRTLLAVVLGRL</sequence>
<dbReference type="KEGG" id="bct:GEM_5051"/>
<reference evidence="1 2" key="1">
    <citation type="journal article" date="2012" name="J. Bacteriol.">
        <title>Complete Genome Sequence of Burkholderia sp. Strain GG4, a Betaproteobacterium That Reduces 3-Oxo-N-Acylhomoserine Lactones and Produces Different N-Acylhomoserine Lactones.</title>
        <authorList>
            <person name="Hong K.W."/>
            <person name="Koh C.L."/>
            <person name="Sam C.K."/>
            <person name="Yin W.F."/>
            <person name="Chan K.G."/>
        </authorList>
    </citation>
    <scope>NUCLEOTIDE SEQUENCE [LARGE SCALE GENOMIC DNA]</scope>
    <source>
        <strain evidence="1 2">GG4</strain>
    </source>
</reference>
<proteinExistence type="predicted"/>
<accession>A0A9W3K899</accession>
<gene>
    <name evidence="1" type="ORF">GEM_5051</name>
</gene>
<evidence type="ECO:0000313" key="1">
    <source>
        <dbReference type="EMBL" id="AFQ51438.1"/>
    </source>
</evidence>
<dbReference type="RefSeq" id="WP_014900195.1">
    <property type="nucleotide sequence ID" value="NC_018514.1"/>
</dbReference>
<evidence type="ECO:0000313" key="2">
    <source>
        <dbReference type="Proteomes" id="UP000032866"/>
    </source>
</evidence>
<organism evidence="1 2">
    <name type="scientific">Burkholderia cepacia GG4</name>
    <dbReference type="NCBI Taxonomy" id="1009846"/>
    <lineage>
        <taxon>Bacteria</taxon>
        <taxon>Pseudomonadati</taxon>
        <taxon>Pseudomonadota</taxon>
        <taxon>Betaproteobacteria</taxon>
        <taxon>Burkholderiales</taxon>
        <taxon>Burkholderiaceae</taxon>
        <taxon>Burkholderia</taxon>
        <taxon>Burkholderia cepacia complex</taxon>
    </lineage>
</organism>
<dbReference type="EMBL" id="CP003775">
    <property type="protein sequence ID" value="AFQ51438.1"/>
    <property type="molecule type" value="Genomic_DNA"/>
</dbReference>
<name>A0A9W3K899_BURCE</name>
<protein>
    <submittedName>
        <fullName evidence="1">Uncharacterized protein</fullName>
    </submittedName>
</protein>
<dbReference type="Proteomes" id="UP000032866">
    <property type="component" value="Chromosome 2"/>
</dbReference>